<keyword evidence="3" id="KW-1185">Reference proteome</keyword>
<protein>
    <submittedName>
        <fullName evidence="2">Uncharacterized protein</fullName>
    </submittedName>
</protein>
<feature type="region of interest" description="Disordered" evidence="1">
    <location>
        <begin position="22"/>
        <end position="57"/>
    </location>
</feature>
<accession>A0AAN8TS88</accession>
<evidence type="ECO:0000256" key="1">
    <source>
        <dbReference type="SAM" id="MobiDB-lite"/>
    </source>
</evidence>
<dbReference type="AlphaFoldDB" id="A0AAN8TS88"/>
<evidence type="ECO:0000313" key="3">
    <source>
        <dbReference type="Proteomes" id="UP001371456"/>
    </source>
</evidence>
<feature type="compositionally biased region" description="Basic and acidic residues" evidence="1">
    <location>
        <begin position="39"/>
        <end position="52"/>
    </location>
</feature>
<dbReference type="EMBL" id="JBANQN010000004">
    <property type="protein sequence ID" value="KAK6792240.1"/>
    <property type="molecule type" value="Genomic_DNA"/>
</dbReference>
<comment type="caution">
    <text evidence="2">The sequence shown here is derived from an EMBL/GenBank/DDBJ whole genome shotgun (WGS) entry which is preliminary data.</text>
</comment>
<name>A0AAN8TS88_SOLBU</name>
<organism evidence="2 3">
    <name type="scientific">Solanum bulbocastanum</name>
    <name type="common">Wild potato</name>
    <dbReference type="NCBI Taxonomy" id="147425"/>
    <lineage>
        <taxon>Eukaryota</taxon>
        <taxon>Viridiplantae</taxon>
        <taxon>Streptophyta</taxon>
        <taxon>Embryophyta</taxon>
        <taxon>Tracheophyta</taxon>
        <taxon>Spermatophyta</taxon>
        <taxon>Magnoliopsida</taxon>
        <taxon>eudicotyledons</taxon>
        <taxon>Gunneridae</taxon>
        <taxon>Pentapetalae</taxon>
        <taxon>asterids</taxon>
        <taxon>lamiids</taxon>
        <taxon>Solanales</taxon>
        <taxon>Solanaceae</taxon>
        <taxon>Solanoideae</taxon>
        <taxon>Solaneae</taxon>
        <taxon>Solanum</taxon>
    </lineage>
</organism>
<feature type="compositionally biased region" description="Polar residues" evidence="1">
    <location>
        <begin position="22"/>
        <end position="32"/>
    </location>
</feature>
<reference evidence="2 3" key="1">
    <citation type="submission" date="2024-02" db="EMBL/GenBank/DDBJ databases">
        <title>de novo genome assembly of Solanum bulbocastanum strain 11H21.</title>
        <authorList>
            <person name="Hosaka A.J."/>
        </authorList>
    </citation>
    <scope>NUCLEOTIDE SEQUENCE [LARGE SCALE GENOMIC DNA]</scope>
    <source>
        <tissue evidence="2">Young leaves</tissue>
    </source>
</reference>
<gene>
    <name evidence="2" type="ORF">RDI58_011321</name>
</gene>
<dbReference type="Proteomes" id="UP001371456">
    <property type="component" value="Unassembled WGS sequence"/>
</dbReference>
<evidence type="ECO:0000313" key="2">
    <source>
        <dbReference type="EMBL" id="KAK6792240.1"/>
    </source>
</evidence>
<proteinExistence type="predicted"/>
<sequence>MQEMRNAVIPQSTKSIVEITLSSKTATESQPSLDEGEANLEKEIPVSEDSKSCNESIRGISKELADAMS</sequence>